<dbReference type="SUPFAM" id="SSF53474">
    <property type="entry name" value="alpha/beta-Hydrolases"/>
    <property type="match status" value="1"/>
</dbReference>
<feature type="domain" description="AB hydrolase-1" evidence="2">
    <location>
        <begin position="30"/>
        <end position="263"/>
    </location>
</feature>
<comment type="caution">
    <text evidence="3">The sequence shown here is derived from an EMBL/GenBank/DDBJ whole genome shotgun (WGS) entry which is preliminary data.</text>
</comment>
<accession>A0ABU1IY35</accession>
<reference evidence="3 4" key="1">
    <citation type="submission" date="2023-07" db="EMBL/GenBank/DDBJ databases">
        <title>Genomic Encyclopedia of Type Strains, Phase IV (KMG-IV): sequencing the most valuable type-strain genomes for metagenomic binning, comparative biology and taxonomic classification.</title>
        <authorList>
            <person name="Goeker M."/>
        </authorList>
    </citation>
    <scope>NUCLEOTIDE SEQUENCE [LARGE SCALE GENOMIC DNA]</scope>
    <source>
        <strain evidence="3 4">DSM 22170</strain>
    </source>
</reference>
<dbReference type="Proteomes" id="UP001185028">
    <property type="component" value="Unassembled WGS sequence"/>
</dbReference>
<dbReference type="InterPro" id="IPR000073">
    <property type="entry name" value="AB_hydrolase_1"/>
</dbReference>
<keyword evidence="4" id="KW-1185">Reference proteome</keyword>
<name>A0ABU1IY35_9BACL</name>
<dbReference type="Pfam" id="PF00561">
    <property type="entry name" value="Abhydrolase_1"/>
    <property type="match status" value="1"/>
</dbReference>
<evidence type="ECO:0000259" key="2">
    <source>
        <dbReference type="Pfam" id="PF00561"/>
    </source>
</evidence>
<proteinExistence type="predicted"/>
<dbReference type="PRINTS" id="PR00111">
    <property type="entry name" value="ABHYDROLASE"/>
</dbReference>
<dbReference type="EMBL" id="JAVDQH010000006">
    <property type="protein sequence ID" value="MDR6243905.1"/>
    <property type="molecule type" value="Genomic_DNA"/>
</dbReference>
<organism evidence="3 4">
    <name type="scientific">Paenibacillus hunanensis</name>
    <dbReference type="NCBI Taxonomy" id="539262"/>
    <lineage>
        <taxon>Bacteria</taxon>
        <taxon>Bacillati</taxon>
        <taxon>Bacillota</taxon>
        <taxon>Bacilli</taxon>
        <taxon>Bacillales</taxon>
        <taxon>Paenibacillaceae</taxon>
        <taxon>Paenibacillus</taxon>
    </lineage>
</organism>
<dbReference type="InterPro" id="IPR000639">
    <property type="entry name" value="Epox_hydrolase-like"/>
</dbReference>
<dbReference type="PANTHER" id="PTHR43798">
    <property type="entry name" value="MONOACYLGLYCEROL LIPASE"/>
    <property type="match status" value="1"/>
</dbReference>
<dbReference type="Gene3D" id="3.40.50.1820">
    <property type="entry name" value="alpha/beta hydrolase"/>
    <property type="match status" value="1"/>
</dbReference>
<sequence>MTMEAIMMGRYIQVEDGVKLFVQDLGEGIPVIFLHGWPANQLMFEYQFSRLPMNGYRCIGIDFRGFGKSDAPWDGYTYDRMADDVRAVIDELGLENAVLVGFSMGGAIAIRYMARHQGHGIAQLALMGAAAPVFVKRPDFDYGLMTADDFTENMIEATYEDRPKMLSKFGLEFTHSKKRAGMMMWLETLCLQASHHGTIKAAIALRDEDLRGDLSAVTVPTVIFQGMKDKICDPQFAQLLSEAITDARVVPFEHSGHAMMFDEMDKFNKELLLFLDQMAATNQIPRPASQNL</sequence>
<evidence type="ECO:0000313" key="4">
    <source>
        <dbReference type="Proteomes" id="UP001185028"/>
    </source>
</evidence>
<dbReference type="InterPro" id="IPR050266">
    <property type="entry name" value="AB_hydrolase_sf"/>
</dbReference>
<evidence type="ECO:0000256" key="1">
    <source>
        <dbReference type="ARBA" id="ARBA00022801"/>
    </source>
</evidence>
<keyword evidence="1" id="KW-0378">Hydrolase</keyword>
<protein>
    <submittedName>
        <fullName evidence="3">Pimeloyl-ACP methyl ester carboxylesterase</fullName>
    </submittedName>
</protein>
<dbReference type="PRINTS" id="PR00412">
    <property type="entry name" value="EPOXHYDRLASE"/>
</dbReference>
<evidence type="ECO:0000313" key="3">
    <source>
        <dbReference type="EMBL" id="MDR6243905.1"/>
    </source>
</evidence>
<dbReference type="PANTHER" id="PTHR43798:SF31">
    <property type="entry name" value="AB HYDROLASE SUPERFAMILY PROTEIN YCLE"/>
    <property type="match status" value="1"/>
</dbReference>
<gene>
    <name evidence="3" type="ORF">JOC58_001798</name>
</gene>
<dbReference type="InterPro" id="IPR029058">
    <property type="entry name" value="AB_hydrolase_fold"/>
</dbReference>